<feature type="compositionally biased region" description="Low complexity" evidence="5">
    <location>
        <begin position="758"/>
        <end position="768"/>
    </location>
</feature>
<keyword evidence="1" id="KW-0479">Metal-binding</keyword>
<evidence type="ECO:0000313" key="7">
    <source>
        <dbReference type="EnsemblMetazoa" id="AALFPA23_004955.P6198"/>
    </source>
</evidence>
<dbReference type="RefSeq" id="XP_062715841.1">
    <property type="nucleotide sequence ID" value="XM_062859857.1"/>
</dbReference>
<reference evidence="7" key="2">
    <citation type="submission" date="2025-05" db="UniProtKB">
        <authorList>
            <consortium name="EnsemblMetazoa"/>
        </authorList>
    </citation>
    <scope>IDENTIFICATION</scope>
    <source>
        <strain evidence="7">Foshan</strain>
    </source>
</reference>
<dbReference type="EnsemblMetazoa" id="AALFPA23_004955.R6202">
    <property type="protein sequence ID" value="AALFPA23_004955.P6202"/>
    <property type="gene ID" value="AALFPA23_004955"/>
</dbReference>
<dbReference type="EnsemblMetazoa" id="AALFPA23_004955.R6199">
    <property type="protein sequence ID" value="AALFPA23_004955.P6199"/>
    <property type="gene ID" value="AALFPA23_004955"/>
</dbReference>
<evidence type="ECO:0000256" key="4">
    <source>
        <dbReference type="PROSITE-ProRule" id="PRU00146"/>
    </source>
</evidence>
<keyword evidence="8" id="KW-1185">Reference proteome</keyword>
<dbReference type="EnsemblMetazoa" id="AALFPA23_004955.R6198">
    <property type="protein sequence ID" value="AALFPA23_004955.P6198"/>
    <property type="gene ID" value="AALFPA23_004955"/>
</dbReference>
<keyword evidence="3" id="KW-0862">Zinc</keyword>
<keyword evidence="2 4" id="KW-0863">Zinc-finger</keyword>
<dbReference type="Gene3D" id="3.30.40.10">
    <property type="entry name" value="Zinc/RING finger domain, C3HC4 (zinc finger)"/>
    <property type="match status" value="1"/>
</dbReference>
<feature type="region of interest" description="Disordered" evidence="5">
    <location>
        <begin position="223"/>
        <end position="247"/>
    </location>
</feature>
<dbReference type="SUPFAM" id="SSF57903">
    <property type="entry name" value="FYVE/PHD zinc finger"/>
    <property type="match status" value="1"/>
</dbReference>
<dbReference type="InterPro" id="IPR019786">
    <property type="entry name" value="Zinc_finger_PHD-type_CS"/>
</dbReference>
<feature type="compositionally biased region" description="Polar residues" evidence="5">
    <location>
        <begin position="372"/>
        <end position="386"/>
    </location>
</feature>
<feature type="domain" description="PHD-type" evidence="6">
    <location>
        <begin position="149"/>
        <end position="197"/>
    </location>
</feature>
<feature type="region of interest" description="Disordered" evidence="5">
    <location>
        <begin position="749"/>
        <end position="769"/>
    </location>
</feature>
<dbReference type="EnsemblMetazoa" id="AALFPA23_004955.R6200">
    <property type="protein sequence ID" value="AALFPA23_004955.P6200"/>
    <property type="gene ID" value="AALFPA23_004955"/>
</dbReference>
<dbReference type="EnsemblMetazoa" id="AALFPA23_004955.R6201">
    <property type="protein sequence ID" value="AALFPA23_004955.P6201"/>
    <property type="gene ID" value="AALFPA23_004955"/>
</dbReference>
<dbReference type="RefSeq" id="XP_062715842.1">
    <property type="nucleotide sequence ID" value="XM_062859858.1"/>
</dbReference>
<dbReference type="SMART" id="SM00249">
    <property type="entry name" value="PHD"/>
    <property type="match status" value="1"/>
</dbReference>
<feature type="region of interest" description="Disordered" evidence="5">
    <location>
        <begin position="97"/>
        <end position="136"/>
    </location>
</feature>
<dbReference type="RefSeq" id="XP_062715839.1">
    <property type="nucleotide sequence ID" value="XM_062859855.1"/>
</dbReference>
<protein>
    <recommendedName>
        <fullName evidence="6">PHD-type domain-containing protein</fullName>
    </recommendedName>
</protein>
<evidence type="ECO:0000313" key="8">
    <source>
        <dbReference type="Proteomes" id="UP000069940"/>
    </source>
</evidence>
<dbReference type="InterPro" id="IPR013083">
    <property type="entry name" value="Znf_RING/FYVE/PHD"/>
</dbReference>
<dbReference type="RefSeq" id="XP_062715840.1">
    <property type="nucleotide sequence ID" value="XM_062859856.1"/>
</dbReference>
<proteinExistence type="predicted"/>
<dbReference type="PANTHER" id="PTHR47331:SF5">
    <property type="entry name" value="RIBONUCLEASE H"/>
    <property type="match status" value="1"/>
</dbReference>
<dbReference type="PROSITE" id="PS50016">
    <property type="entry name" value="ZF_PHD_2"/>
    <property type="match status" value="1"/>
</dbReference>
<sequence length="994" mass="111003">MASQRSKESSQGRRPAGADGTLADVGDANPGTSDTNHPEQVHPETTSQLENAAQARQQGLAVQQKVVQRESESQSAVIADPPLNDQVKVDGMVSTEKGAVRRPLQTQSSAANNKDQNKLSHSLTRPMPVLPNTFQPRRNPLRRVRQKIISSCGLCETPDDDNMVQCDECELWFHFYCVEVTESIAEVSWFCPGCANVTIMKTPSEVSKAKCISKTSAVTRIQQYVNPPRNEAASNKSAGRSSRRSETARKIELQLQKLEEERKLQLKYLEQKYSLLEELESERSSAASDQESFTENASKIQQWLKDTEHYEDDSGLVDVLAEDDLEAIYCLDGDPEPSNSRQNSDARKVFPAQRVRSSVRFSKADSGIFGQQQIPISSFQRSQRPSNVRPEVRSQSMSRRATDTFVDGANFIPRQRSTPVQQRRIREAPVSTDGGDFVYSLNRNQLAARQAVSKDLPEFSGSPEDWPLFFSMFNSSTQLCGFSNEENMLRLRKCLTGKALEAVKCRLLHPSNVHGVISTLKMLYGRPETIIQAIVRKIRALQSPIIERLDTVIQFALSVENLVATVEACEIGDFMYNASLRYELVERLPPTLRLDWAKTSRDNPSPNLADFSLWLRSIAEDASAVSIPAGVESRTRSGKKDGYLNLHAEEDQLAERLTTIEVTSKTFIPKESAKECVGCRGSCTTLAQCERFNGFSCDSRWAVVREFKLCRKCLRKHNGPCKLKKECGTHGCTYLHHPLLHSEMKESNTLASVPTPPSIQSTTTTNSSCNVHQGQSEILFRIVPVLLHGPRKSLRTYAFVDDGSELTLMEHGLADELGVEGPQRSLCLRWTGGANRTESLSQVVNLEISGVVNPTKMFPLADVYTVETLQLRPQTLLVPEMQKKYRHLEGLPLESYKDVSPRLLIGLAHASLGNAIKCREGKPNEPIAIKTRLGWTIYGSCSRDTDTYGHINHHCVQLCQCNHKQDESLNEAMKQYFSLESLGVSVTNATREVH</sequence>
<feature type="compositionally biased region" description="Polar residues" evidence="5">
    <location>
        <begin position="104"/>
        <end position="123"/>
    </location>
</feature>
<name>A0ABM1Y220_AEDAL</name>
<accession>A0ABM1Y220</accession>
<dbReference type="Pfam" id="PF00628">
    <property type="entry name" value="PHD"/>
    <property type="match status" value="1"/>
</dbReference>
<dbReference type="Proteomes" id="UP000069940">
    <property type="component" value="Unassembled WGS sequence"/>
</dbReference>
<dbReference type="InterPro" id="IPR005312">
    <property type="entry name" value="DUF1759"/>
</dbReference>
<reference evidence="8" key="1">
    <citation type="journal article" date="2015" name="Proc. Natl. Acad. Sci. U.S.A.">
        <title>Genome sequence of the Asian Tiger mosquito, Aedes albopictus, reveals insights into its biology, genetics, and evolution.</title>
        <authorList>
            <person name="Chen X.G."/>
            <person name="Jiang X."/>
            <person name="Gu J."/>
            <person name="Xu M."/>
            <person name="Wu Y."/>
            <person name="Deng Y."/>
            <person name="Zhang C."/>
            <person name="Bonizzoni M."/>
            <person name="Dermauw W."/>
            <person name="Vontas J."/>
            <person name="Armbruster P."/>
            <person name="Huang X."/>
            <person name="Yang Y."/>
            <person name="Zhang H."/>
            <person name="He W."/>
            <person name="Peng H."/>
            <person name="Liu Y."/>
            <person name="Wu K."/>
            <person name="Chen J."/>
            <person name="Lirakis M."/>
            <person name="Topalis P."/>
            <person name="Van Leeuwen T."/>
            <person name="Hall A.B."/>
            <person name="Jiang X."/>
            <person name="Thorpe C."/>
            <person name="Mueller R.L."/>
            <person name="Sun C."/>
            <person name="Waterhouse R.M."/>
            <person name="Yan G."/>
            <person name="Tu Z.J."/>
            <person name="Fang X."/>
            <person name="James A.A."/>
        </authorList>
    </citation>
    <scope>NUCLEOTIDE SEQUENCE [LARGE SCALE GENOMIC DNA]</scope>
    <source>
        <strain evidence="8">Foshan</strain>
    </source>
</reference>
<feature type="region of interest" description="Disordered" evidence="5">
    <location>
        <begin position="1"/>
        <end position="61"/>
    </location>
</feature>
<evidence type="ECO:0000256" key="5">
    <source>
        <dbReference type="SAM" id="MobiDB-lite"/>
    </source>
</evidence>
<dbReference type="PANTHER" id="PTHR47331">
    <property type="entry name" value="PHD-TYPE DOMAIN-CONTAINING PROTEIN"/>
    <property type="match status" value="1"/>
</dbReference>
<dbReference type="InterPro" id="IPR019787">
    <property type="entry name" value="Znf_PHD-finger"/>
</dbReference>
<organism evidence="7 8">
    <name type="scientific">Aedes albopictus</name>
    <name type="common">Asian tiger mosquito</name>
    <name type="synonym">Stegomyia albopicta</name>
    <dbReference type="NCBI Taxonomy" id="7160"/>
    <lineage>
        <taxon>Eukaryota</taxon>
        <taxon>Metazoa</taxon>
        <taxon>Ecdysozoa</taxon>
        <taxon>Arthropoda</taxon>
        <taxon>Hexapoda</taxon>
        <taxon>Insecta</taxon>
        <taxon>Pterygota</taxon>
        <taxon>Neoptera</taxon>
        <taxon>Endopterygota</taxon>
        <taxon>Diptera</taxon>
        <taxon>Nematocera</taxon>
        <taxon>Culicoidea</taxon>
        <taxon>Culicidae</taxon>
        <taxon>Culicinae</taxon>
        <taxon>Aedini</taxon>
        <taxon>Aedes</taxon>
        <taxon>Stegomyia</taxon>
    </lineage>
</organism>
<dbReference type="RefSeq" id="XP_062715843.1">
    <property type="nucleotide sequence ID" value="XM_062859859.1"/>
</dbReference>
<feature type="compositionally biased region" description="Basic and acidic residues" evidence="5">
    <location>
        <begin position="1"/>
        <end position="11"/>
    </location>
</feature>
<dbReference type="Pfam" id="PF03564">
    <property type="entry name" value="DUF1759"/>
    <property type="match status" value="1"/>
</dbReference>
<evidence type="ECO:0000259" key="6">
    <source>
        <dbReference type="PROSITE" id="PS50016"/>
    </source>
</evidence>
<feature type="region of interest" description="Disordered" evidence="5">
    <location>
        <begin position="330"/>
        <end position="349"/>
    </location>
</feature>
<evidence type="ECO:0000256" key="1">
    <source>
        <dbReference type="ARBA" id="ARBA00022723"/>
    </source>
</evidence>
<evidence type="ECO:0000256" key="3">
    <source>
        <dbReference type="ARBA" id="ARBA00022833"/>
    </source>
</evidence>
<evidence type="ECO:0000256" key="2">
    <source>
        <dbReference type="ARBA" id="ARBA00022771"/>
    </source>
</evidence>
<dbReference type="PROSITE" id="PS01359">
    <property type="entry name" value="ZF_PHD_1"/>
    <property type="match status" value="1"/>
</dbReference>
<feature type="compositionally biased region" description="Polar residues" evidence="5">
    <location>
        <begin position="43"/>
        <end position="61"/>
    </location>
</feature>
<feature type="region of interest" description="Disordered" evidence="5">
    <location>
        <begin position="372"/>
        <end position="399"/>
    </location>
</feature>
<dbReference type="InterPro" id="IPR011011">
    <property type="entry name" value="Znf_FYVE_PHD"/>
</dbReference>
<dbReference type="InterPro" id="IPR001965">
    <property type="entry name" value="Znf_PHD"/>
</dbReference>
<dbReference type="GeneID" id="134291734"/>